<organism evidence="1 2">
    <name type="scientific">Thiothrix lacustris</name>
    <dbReference type="NCBI Taxonomy" id="525917"/>
    <lineage>
        <taxon>Bacteria</taxon>
        <taxon>Pseudomonadati</taxon>
        <taxon>Pseudomonadota</taxon>
        <taxon>Gammaproteobacteria</taxon>
        <taxon>Thiotrichales</taxon>
        <taxon>Thiotrichaceae</taxon>
        <taxon>Thiothrix</taxon>
    </lineage>
</organism>
<evidence type="ECO:0000313" key="1">
    <source>
        <dbReference type="EMBL" id="OQX17431.1"/>
    </source>
</evidence>
<reference evidence="1 2" key="1">
    <citation type="submission" date="2017-01" db="EMBL/GenBank/DDBJ databases">
        <title>Novel large sulfur bacteria in the metagenomes of groundwater-fed chemosynthetic microbial mats in the Lake Huron basin.</title>
        <authorList>
            <person name="Sharrar A.M."/>
            <person name="Flood B.E."/>
            <person name="Bailey J.V."/>
            <person name="Jones D.S."/>
            <person name="Biddanda B."/>
            <person name="Ruberg S.A."/>
            <person name="Marcus D.N."/>
            <person name="Dick G.J."/>
        </authorList>
    </citation>
    <scope>NUCLEOTIDE SEQUENCE [LARGE SCALE GENOMIC DNA]</scope>
    <source>
        <strain evidence="1">A8</strain>
    </source>
</reference>
<accession>A0A1Y1QZU8</accession>
<comment type="caution">
    <text evidence="1">The sequence shown here is derived from an EMBL/GenBank/DDBJ whole genome shotgun (WGS) entry which is preliminary data.</text>
</comment>
<sequence length="75" mass="8661">MKQIYRGFDTLQSDKPNYLDVSLYIRVQYAQCGSNIHQTTQPHVRAEFSTAPSDCSLKRLMKQFCLDPHAVVPWS</sequence>
<gene>
    <name evidence="1" type="ORF">BWK73_01820</name>
</gene>
<dbReference type="AlphaFoldDB" id="A0A1Y1QZU8"/>
<proteinExistence type="predicted"/>
<protein>
    <submittedName>
        <fullName evidence="1">Uncharacterized protein</fullName>
    </submittedName>
</protein>
<dbReference type="Proteomes" id="UP000192491">
    <property type="component" value="Unassembled WGS sequence"/>
</dbReference>
<evidence type="ECO:0000313" key="2">
    <source>
        <dbReference type="Proteomes" id="UP000192491"/>
    </source>
</evidence>
<dbReference type="EMBL" id="MTEJ01000001">
    <property type="protein sequence ID" value="OQX17431.1"/>
    <property type="molecule type" value="Genomic_DNA"/>
</dbReference>
<name>A0A1Y1QZU8_9GAMM</name>